<evidence type="ECO:0000256" key="4">
    <source>
        <dbReference type="ARBA" id="ARBA00023163"/>
    </source>
</evidence>
<evidence type="ECO:0000313" key="7">
    <source>
        <dbReference type="Proteomes" id="UP001595882"/>
    </source>
</evidence>
<evidence type="ECO:0000256" key="2">
    <source>
        <dbReference type="ARBA" id="ARBA00022679"/>
    </source>
</evidence>
<evidence type="ECO:0000256" key="3">
    <source>
        <dbReference type="ARBA" id="ARBA00022695"/>
    </source>
</evidence>
<comment type="subunit">
    <text evidence="5">RNAP is composed of a core of 2 alpha, a beta and a beta' subunit. The core is associated with a delta subunit, and at least one of epsilon or omega. When a sigma factor is associated with the core the holoenzyme is formed, which can initiate transcription.</text>
</comment>
<comment type="function">
    <text evidence="5">A non-essential component of RNA polymerase (RNAP).</text>
</comment>
<dbReference type="Pfam" id="PF07288">
    <property type="entry name" value="RpoY"/>
    <property type="match status" value="1"/>
</dbReference>
<gene>
    <name evidence="5" type="primary">rpoY</name>
    <name evidence="6" type="ORF">ACFOY7_16765</name>
</gene>
<dbReference type="Proteomes" id="UP001595882">
    <property type="component" value="Unassembled WGS sequence"/>
</dbReference>
<evidence type="ECO:0000256" key="1">
    <source>
        <dbReference type="ARBA" id="ARBA00022478"/>
    </source>
</evidence>
<protein>
    <recommendedName>
        <fullName evidence="5">DNA-directed RNA polymerase subunit epsilon</fullName>
        <shortName evidence="5">RNAP epsilon subunit</shortName>
        <ecNumber evidence="5">2.7.7.6</ecNumber>
    </recommendedName>
    <alternativeName>
        <fullName evidence="5">RNA polymerase epsilon subunit</fullName>
    </alternativeName>
    <alternativeName>
        <fullName evidence="5">Transcriptase subunit epsilon</fullName>
    </alternativeName>
</protein>
<sequence length="69" mass="8382">MVYKVLYQENPLEIPVREHSKSLYIRAKSEREVRQLLKEKNINIEFIQLLDEAHLAYEQQSEFFQVEND</sequence>
<keyword evidence="2 5" id="KW-0808">Transferase</keyword>
<dbReference type="GO" id="GO:0003899">
    <property type="term" value="F:DNA-directed RNA polymerase activity"/>
    <property type="evidence" value="ECO:0007669"/>
    <property type="project" value="UniProtKB-EC"/>
</dbReference>
<evidence type="ECO:0000313" key="6">
    <source>
        <dbReference type="EMBL" id="MFC4404723.1"/>
    </source>
</evidence>
<dbReference type="EC" id="2.7.7.6" evidence="5"/>
<keyword evidence="3 5" id="KW-0548">Nucleotidyltransferase</keyword>
<dbReference type="RefSeq" id="WP_390253638.1">
    <property type="nucleotide sequence ID" value="NZ_JBHSDT010000008.1"/>
</dbReference>
<keyword evidence="4 5" id="KW-0804">Transcription</keyword>
<keyword evidence="7" id="KW-1185">Reference proteome</keyword>
<dbReference type="Gene3D" id="3.10.20.730">
    <property type="entry name" value="RNAP, epsilon subunit-like"/>
    <property type="match status" value="1"/>
</dbReference>
<keyword evidence="1 5" id="KW-0240">DNA-directed RNA polymerase</keyword>
<evidence type="ECO:0000256" key="5">
    <source>
        <dbReference type="HAMAP-Rule" id="MF_01553"/>
    </source>
</evidence>
<dbReference type="HAMAP" id="MF_01553">
    <property type="entry name" value="RNApol_bact_RpoY"/>
    <property type="match status" value="1"/>
</dbReference>
<proteinExistence type="inferred from homology"/>
<comment type="caution">
    <text evidence="6">The sequence shown here is derived from an EMBL/GenBank/DDBJ whole genome shotgun (WGS) entry which is preliminary data.</text>
</comment>
<comment type="similarity">
    <text evidence="5">Belongs to the RNA polymerase subunit epsilon family.</text>
</comment>
<organism evidence="6 7">
    <name type="scientific">Gracilibacillus xinjiangensis</name>
    <dbReference type="NCBI Taxonomy" id="1193282"/>
    <lineage>
        <taxon>Bacteria</taxon>
        <taxon>Bacillati</taxon>
        <taxon>Bacillota</taxon>
        <taxon>Bacilli</taxon>
        <taxon>Bacillales</taxon>
        <taxon>Bacillaceae</taxon>
        <taxon>Gracilibacillus</taxon>
    </lineage>
</organism>
<reference evidence="7" key="1">
    <citation type="journal article" date="2019" name="Int. J. Syst. Evol. Microbiol.">
        <title>The Global Catalogue of Microorganisms (GCM) 10K type strain sequencing project: providing services to taxonomists for standard genome sequencing and annotation.</title>
        <authorList>
            <consortium name="The Broad Institute Genomics Platform"/>
            <consortium name="The Broad Institute Genome Sequencing Center for Infectious Disease"/>
            <person name="Wu L."/>
            <person name="Ma J."/>
        </authorList>
    </citation>
    <scope>NUCLEOTIDE SEQUENCE [LARGE SCALE GENOMIC DNA]</scope>
    <source>
        <strain evidence="7">CCUG 37865</strain>
    </source>
</reference>
<accession>A0ABV8X064</accession>
<dbReference type="InterPro" id="IPR009907">
    <property type="entry name" value="RpoY"/>
</dbReference>
<dbReference type="EMBL" id="JBHSDT010000008">
    <property type="protein sequence ID" value="MFC4404723.1"/>
    <property type="molecule type" value="Genomic_DNA"/>
</dbReference>
<name>A0ABV8X064_9BACI</name>
<comment type="catalytic activity">
    <reaction evidence="5">
        <text>RNA(n) + a ribonucleoside 5'-triphosphate = RNA(n+1) + diphosphate</text>
        <dbReference type="Rhea" id="RHEA:21248"/>
        <dbReference type="Rhea" id="RHEA-COMP:14527"/>
        <dbReference type="Rhea" id="RHEA-COMP:17342"/>
        <dbReference type="ChEBI" id="CHEBI:33019"/>
        <dbReference type="ChEBI" id="CHEBI:61557"/>
        <dbReference type="ChEBI" id="CHEBI:140395"/>
        <dbReference type="EC" id="2.7.7.6"/>
    </reaction>
</comment>